<evidence type="ECO:0000259" key="3">
    <source>
        <dbReference type="SMART" id="SM00198"/>
    </source>
</evidence>
<organism evidence="4">
    <name type="scientific">Moniliophthora perniciosa</name>
    <name type="common">Witches'-broom disease fungus</name>
    <name type="synonym">Marasmius perniciosus</name>
    <dbReference type="NCBI Taxonomy" id="153609"/>
    <lineage>
        <taxon>Eukaryota</taxon>
        <taxon>Fungi</taxon>
        <taxon>Dikarya</taxon>
        <taxon>Basidiomycota</taxon>
        <taxon>Agaricomycotina</taxon>
        <taxon>Agaricomycetes</taxon>
        <taxon>Agaricomycetidae</taxon>
        <taxon>Agaricales</taxon>
        <taxon>Marasmiineae</taxon>
        <taxon>Marasmiaceae</taxon>
        <taxon>Moniliophthora</taxon>
    </lineage>
</organism>
<sequence length="162" mass="17897">MHLNVFLPLLSLSLALAAPTPRADDSNDSWLKPHNDERANHGAGNLTWSNDLASAAQKWANQCKFQTSDSNYGENVARGSGQFAPEDAVNLWLKDKQDYNSQNPSPSSWTQIVWKSTTQLGCAQAKCPTTNGDNQQDEQTFYVCYYDPAGNVRGAYNNNVQP</sequence>
<evidence type="ECO:0000313" key="4">
    <source>
        <dbReference type="EMBL" id="QVT77478.1"/>
    </source>
</evidence>
<feature type="chain" id="PRO_5034353034" evidence="2">
    <location>
        <begin position="18"/>
        <end position="162"/>
    </location>
</feature>
<dbReference type="Pfam" id="PF00188">
    <property type="entry name" value="CAP"/>
    <property type="match status" value="1"/>
</dbReference>
<dbReference type="AlphaFoldDB" id="A0A8E6Y9C2"/>
<evidence type="ECO:0000256" key="2">
    <source>
        <dbReference type="SAM" id="SignalP"/>
    </source>
</evidence>
<dbReference type="EMBL" id="MW659297">
    <property type="protein sequence ID" value="QVT77478.1"/>
    <property type="molecule type" value="Genomic_DNA"/>
</dbReference>
<reference evidence="4" key="2">
    <citation type="submission" date="2021-02" db="EMBL/GenBank/DDBJ databases">
        <authorList>
            <person name="de Vasconcelos A.A."/>
            <person name="Jose J."/>
            <person name="Tokimatu P.M."/>
            <person name="Camargo A.P."/>
            <person name="Teixeira P.J.P.L."/>
            <person name="Thomazzella D.P.T."/>
            <person name="Prado P.F.V."/>
            <person name="Fiorin G.L."/>
            <person name="Carazzolle M.F."/>
            <person name="Pereira G.A.G."/>
            <person name="Baroni R.M."/>
        </authorList>
    </citation>
    <scope>NUCLEOTIDE SEQUENCE</scope>
</reference>
<feature type="compositionally biased region" description="Basic and acidic residues" evidence="1">
    <location>
        <begin position="31"/>
        <end position="40"/>
    </location>
</feature>
<name>A0A8E6Y9C2_MONPR</name>
<evidence type="ECO:0000256" key="1">
    <source>
        <dbReference type="SAM" id="MobiDB-lite"/>
    </source>
</evidence>
<dbReference type="SMART" id="SM00198">
    <property type="entry name" value="SCP"/>
    <property type="match status" value="1"/>
</dbReference>
<dbReference type="PANTHER" id="PTHR10334">
    <property type="entry name" value="CYSTEINE-RICH SECRETORY PROTEIN-RELATED"/>
    <property type="match status" value="1"/>
</dbReference>
<feature type="region of interest" description="Disordered" evidence="1">
    <location>
        <begin position="20"/>
        <end position="44"/>
    </location>
</feature>
<proteinExistence type="predicted"/>
<feature type="signal peptide" evidence="2">
    <location>
        <begin position="1"/>
        <end position="17"/>
    </location>
</feature>
<feature type="domain" description="SCP" evidence="3">
    <location>
        <begin position="25"/>
        <end position="154"/>
    </location>
</feature>
<protein>
    <submittedName>
        <fullName evidence="4">Pathogenesis-related protein 1</fullName>
    </submittedName>
</protein>
<dbReference type="InterPro" id="IPR001283">
    <property type="entry name" value="CRISP-related"/>
</dbReference>
<accession>A0A8E6Y9C2</accession>
<reference evidence="4" key="1">
    <citation type="journal article" date="2021" name="BMC Ecol Evol">
        <title>Adaptive evolution of Moniliophthora PR-1 proteins towards its pathogenic lifestyle.</title>
        <authorList>
            <person name="Vasconcelos A.A."/>
            <person name="Jose J."/>
            <person name="Tokimatu P.M."/>
            <person name="Camargo A.P."/>
            <person name="Teixeira P.J.P.L."/>
            <person name="Thomazella D.P.T."/>
            <person name="do Prado P.F.V."/>
            <person name="Fiorin G.L."/>
            <person name="Costa J.L."/>
            <person name="Figueira A."/>
            <person name="Carazzolle M.F."/>
            <person name="Pereira G.A.G."/>
            <person name="Baroni R.M."/>
        </authorList>
    </citation>
    <scope>NUCLEOTIDE SEQUENCE</scope>
</reference>
<keyword evidence="2" id="KW-0732">Signal</keyword>
<dbReference type="InterPro" id="IPR014044">
    <property type="entry name" value="CAP_dom"/>
</dbReference>